<comment type="caution">
    <text evidence="2">The sequence shown here is derived from an EMBL/GenBank/DDBJ whole genome shotgun (WGS) entry which is preliminary data.</text>
</comment>
<reference evidence="2" key="1">
    <citation type="submission" date="2021-02" db="EMBL/GenBank/DDBJ databases">
        <authorList>
            <person name="Nowell W R."/>
        </authorList>
    </citation>
    <scope>NUCLEOTIDE SEQUENCE</scope>
</reference>
<protein>
    <submittedName>
        <fullName evidence="2">Uncharacterized protein</fullName>
    </submittedName>
</protein>
<feature type="compositionally biased region" description="Acidic residues" evidence="1">
    <location>
        <begin position="30"/>
        <end position="41"/>
    </location>
</feature>
<dbReference type="EMBL" id="CAJOBH010005615">
    <property type="protein sequence ID" value="CAF4030290.1"/>
    <property type="molecule type" value="Genomic_DNA"/>
</dbReference>
<feature type="non-terminal residue" evidence="2">
    <location>
        <position position="1"/>
    </location>
</feature>
<organism evidence="2 3">
    <name type="scientific">Rotaria magnacalcarata</name>
    <dbReference type="NCBI Taxonomy" id="392030"/>
    <lineage>
        <taxon>Eukaryota</taxon>
        <taxon>Metazoa</taxon>
        <taxon>Spiralia</taxon>
        <taxon>Gnathifera</taxon>
        <taxon>Rotifera</taxon>
        <taxon>Eurotatoria</taxon>
        <taxon>Bdelloidea</taxon>
        <taxon>Philodinida</taxon>
        <taxon>Philodinidae</taxon>
        <taxon>Rotaria</taxon>
    </lineage>
</organism>
<evidence type="ECO:0000313" key="3">
    <source>
        <dbReference type="Proteomes" id="UP000681967"/>
    </source>
</evidence>
<feature type="region of interest" description="Disordered" evidence="1">
    <location>
        <begin position="1"/>
        <end position="41"/>
    </location>
</feature>
<proteinExistence type="predicted"/>
<evidence type="ECO:0000313" key="2">
    <source>
        <dbReference type="EMBL" id="CAF4030290.1"/>
    </source>
</evidence>
<sequence length="41" mass="4584">QNRRRIQASDLDPNAHNLSTHAVNRGATLPDEEENNSSEII</sequence>
<evidence type="ECO:0000256" key="1">
    <source>
        <dbReference type="SAM" id="MobiDB-lite"/>
    </source>
</evidence>
<dbReference type="AlphaFoldDB" id="A0A8S2P0W0"/>
<gene>
    <name evidence="2" type="ORF">BYL167_LOCUS15295</name>
</gene>
<name>A0A8S2P0W0_9BILA</name>
<accession>A0A8S2P0W0</accession>
<dbReference type="Proteomes" id="UP000681967">
    <property type="component" value="Unassembled WGS sequence"/>
</dbReference>